<comment type="caution">
    <text evidence="1">The sequence shown here is derived from an EMBL/GenBank/DDBJ whole genome shotgun (WGS) entry which is preliminary data.</text>
</comment>
<reference evidence="1 2" key="1">
    <citation type="submission" date="2022-10" db="EMBL/GenBank/DDBJ databases">
        <title>High-quality genome sequences of two octocoral-associated bacteria, Endozoicomonas euniceicola EF212 and Endozoicomonas gorgoniicola PS125.</title>
        <authorList>
            <person name="Chiou Y.-J."/>
            <person name="Chen Y.-H."/>
        </authorList>
    </citation>
    <scope>NUCLEOTIDE SEQUENCE [LARGE SCALE GENOMIC DNA]</scope>
    <source>
        <strain evidence="1 2">PS125</strain>
    </source>
</reference>
<evidence type="ECO:0000313" key="2">
    <source>
        <dbReference type="Proteomes" id="UP001209854"/>
    </source>
</evidence>
<keyword evidence="2" id="KW-1185">Reference proteome</keyword>
<organism evidence="1 2">
    <name type="scientific">Endozoicomonas gorgoniicola</name>
    <dbReference type="NCBI Taxonomy" id="1234144"/>
    <lineage>
        <taxon>Bacteria</taxon>
        <taxon>Pseudomonadati</taxon>
        <taxon>Pseudomonadota</taxon>
        <taxon>Gammaproteobacteria</taxon>
        <taxon>Oceanospirillales</taxon>
        <taxon>Endozoicomonadaceae</taxon>
        <taxon>Endozoicomonas</taxon>
    </lineage>
</organism>
<sequence length="155" mass="17875">MSIELNDIQTMKVEELASCSGKELALLLNDVEKAMSQLETQKLWLESVVAYKYVYRASQLRSQLQQDFGTVSFDDEGTRVLVDQPREVSWDQQKLKAIAQRIQEQGEDPSEFLDVEYSVSQEKFDQWPQQLRRSFEPALKIKPGHCTYRLVGGDV</sequence>
<protein>
    <submittedName>
        <fullName evidence="1">Uncharacterized protein</fullName>
    </submittedName>
</protein>
<gene>
    <name evidence="1" type="ORF">NX722_03875</name>
</gene>
<accession>A0ABT3MR04</accession>
<evidence type="ECO:0000313" key="1">
    <source>
        <dbReference type="EMBL" id="MCW7551790.1"/>
    </source>
</evidence>
<dbReference type="EMBL" id="JAPFCC010000001">
    <property type="protein sequence ID" value="MCW7551790.1"/>
    <property type="molecule type" value="Genomic_DNA"/>
</dbReference>
<dbReference type="Proteomes" id="UP001209854">
    <property type="component" value="Unassembled WGS sequence"/>
</dbReference>
<proteinExistence type="predicted"/>
<dbReference type="RefSeq" id="WP_262566793.1">
    <property type="nucleotide sequence ID" value="NZ_JAPFCC010000001.1"/>
</dbReference>
<name>A0ABT3MR04_9GAMM</name>